<dbReference type="GO" id="GO:0016301">
    <property type="term" value="F:kinase activity"/>
    <property type="evidence" value="ECO:0007669"/>
    <property type="project" value="UniProtKB-KW"/>
</dbReference>
<dbReference type="Gene3D" id="1.10.510.10">
    <property type="entry name" value="Transferase(Phosphotransferase) domain 1"/>
    <property type="match status" value="1"/>
</dbReference>
<dbReference type="SUPFAM" id="SSF56112">
    <property type="entry name" value="Protein kinase-like (PK-like)"/>
    <property type="match status" value="1"/>
</dbReference>
<dbReference type="SMART" id="SM00220">
    <property type="entry name" value="S_TKc"/>
    <property type="match status" value="1"/>
</dbReference>
<dbReference type="CDD" id="cd00180">
    <property type="entry name" value="PKc"/>
    <property type="match status" value="1"/>
</dbReference>
<dbReference type="EMBL" id="MOPA01000002">
    <property type="protein sequence ID" value="KAK1544857.1"/>
    <property type="molecule type" value="Genomic_DNA"/>
</dbReference>
<organism evidence="3 4">
    <name type="scientific">Colletotrichum paranaense</name>
    <dbReference type="NCBI Taxonomy" id="1914294"/>
    <lineage>
        <taxon>Eukaryota</taxon>
        <taxon>Fungi</taxon>
        <taxon>Dikarya</taxon>
        <taxon>Ascomycota</taxon>
        <taxon>Pezizomycotina</taxon>
        <taxon>Sordariomycetes</taxon>
        <taxon>Hypocreomycetidae</taxon>
        <taxon>Glomerellales</taxon>
        <taxon>Glomerellaceae</taxon>
        <taxon>Colletotrichum</taxon>
        <taxon>Colletotrichum acutatum species complex</taxon>
    </lineage>
</organism>
<evidence type="ECO:0000256" key="1">
    <source>
        <dbReference type="SAM" id="MobiDB-lite"/>
    </source>
</evidence>
<dbReference type="Proteomes" id="UP001241169">
    <property type="component" value="Unassembled WGS sequence"/>
</dbReference>
<evidence type="ECO:0000259" key="2">
    <source>
        <dbReference type="PROSITE" id="PS50011"/>
    </source>
</evidence>
<protein>
    <submittedName>
        <fullName evidence="3">Protein kinase</fullName>
    </submittedName>
</protein>
<dbReference type="InterPro" id="IPR000719">
    <property type="entry name" value="Prot_kinase_dom"/>
</dbReference>
<keyword evidence="3" id="KW-0418">Kinase</keyword>
<dbReference type="RefSeq" id="XP_060353975.1">
    <property type="nucleotide sequence ID" value="XM_060486647.1"/>
</dbReference>
<keyword evidence="4" id="KW-1185">Reference proteome</keyword>
<evidence type="ECO:0000313" key="3">
    <source>
        <dbReference type="EMBL" id="KAK1544857.1"/>
    </source>
</evidence>
<feature type="region of interest" description="Disordered" evidence="1">
    <location>
        <begin position="701"/>
        <end position="773"/>
    </location>
</feature>
<gene>
    <name evidence="3" type="ORF">CPAR01_02359</name>
</gene>
<dbReference type="InterPro" id="IPR011009">
    <property type="entry name" value="Kinase-like_dom_sf"/>
</dbReference>
<accession>A0ABQ9SZ97</accession>
<feature type="compositionally biased region" description="Polar residues" evidence="1">
    <location>
        <begin position="717"/>
        <end position="738"/>
    </location>
</feature>
<dbReference type="Pfam" id="PF00069">
    <property type="entry name" value="Pkinase"/>
    <property type="match status" value="1"/>
</dbReference>
<feature type="domain" description="Protein kinase" evidence="2">
    <location>
        <begin position="253"/>
        <end position="573"/>
    </location>
</feature>
<dbReference type="GeneID" id="85370546"/>
<feature type="region of interest" description="Disordered" evidence="1">
    <location>
        <begin position="429"/>
        <end position="450"/>
    </location>
</feature>
<name>A0ABQ9SZ97_9PEZI</name>
<reference evidence="3 4" key="1">
    <citation type="submission" date="2016-10" db="EMBL/GenBank/DDBJ databases">
        <title>The genome sequence of Colletotrichum fioriniae PJ7.</title>
        <authorList>
            <person name="Baroncelli R."/>
        </authorList>
    </citation>
    <scope>NUCLEOTIDE SEQUENCE [LARGE SCALE GENOMIC DNA]</scope>
    <source>
        <strain evidence="3 4">IMI 384185</strain>
    </source>
</reference>
<dbReference type="PANTHER" id="PTHR24359:SF37">
    <property type="entry name" value="PROTEIN KINASE DOMAIN-CONTAINING PROTEIN"/>
    <property type="match status" value="1"/>
</dbReference>
<dbReference type="PANTHER" id="PTHR24359">
    <property type="entry name" value="SERINE/THREONINE-PROTEIN KINASE SBK1"/>
    <property type="match status" value="1"/>
</dbReference>
<comment type="caution">
    <text evidence="3">The sequence shown here is derived from an EMBL/GenBank/DDBJ whole genome shotgun (WGS) entry which is preliminary data.</text>
</comment>
<proteinExistence type="predicted"/>
<feature type="compositionally biased region" description="Basic residues" evidence="1">
    <location>
        <begin position="741"/>
        <end position="751"/>
    </location>
</feature>
<dbReference type="PROSITE" id="PS50011">
    <property type="entry name" value="PROTEIN_KINASE_DOM"/>
    <property type="match status" value="1"/>
</dbReference>
<sequence>MNFHASNPPHMRRYARKVKRISLHLTSPSLDLLVSLDSNHQQSTFYSTLSMIETTPENECPILPSVVLQPDTMEMTKPLKQALEGAMCRSFSLDGDSSKEFLPEPDINRILSEKSILGALRTSCPGADFMRRLYASAIVKEKKYTKIFAILVLIGRADAIAAFRQNHLDDSQLPLAFASTSGEETSTLVRSTVARSSFDLSLMGLSYYESILLEETQWKFLAPVFARADLDSETRNFPASTILPFVMPDSPHGIQGPRNGCSKNSRIYQAHLHDGHHDFPVSTVAVKQLLNAGPEEYAREVEALKTFGGPDQPHVIELLATFKHGNTYYLVTPWAEHDLHGLFTEPPSSLACDSASAVKPTSLTAKQMLGVAEALKAIHYCRLKKRSIARDHETAEEVGGGYHGDIKPENILVENGQWKLADFGLSQIDRRTDPSQGDRPAGCSPAYRAPEHDVGKFDGQKADIWSLGCVMSVAATWMTLGRKGVKKFGANRQTKTGKRLDNSFFEVSKDQEKGTRVKLKAAVSHWISRLHRAPKASSFIHDLLDLIQDKMLEVDGSKRMSCAGVVSSLEKMYEKCIDDPGYTEPAPRGEMSSWASRHELSIGTARREARSITVNVVEVPSPTQRSQPFSTRVPKFNSSYSSTGSYNSEYDNMIDFPLAASSTEPRLTFGSSANTMNQSNIVYGGMNLTISPDMGQLGSPNLEEYSFSFGDPPISRPSLTVPENTQNVKRRCSTSNEKSAVKRRRLQKPPRKSSATTQGAESSSDLVSESPTTSQDVEGAFACHYFKHDPEKYCKGKWKSCGGAGWQEFHRLKEHLRRNHREPGYKCSRCQVRLSSAEKLKNHYNSEVQCQRQPAIVDDNMDDAQWSSCQGQMRGMNGAGKWGEIYKIIFGPTSPEVMPSPYRDELDELDKFCKFLDSQRQFQTCDSVQREITICLKWIREFQDRPSLTQSSIKSEVPSLTEGLSNISTLSTDVMATSIDQEQIYYAYNSTFDSSCQQIGTMTQDHSVVNLQYLGCHLNFGP</sequence>
<keyword evidence="3" id="KW-0808">Transferase</keyword>
<evidence type="ECO:0000313" key="4">
    <source>
        <dbReference type="Proteomes" id="UP001241169"/>
    </source>
</evidence>
<feature type="compositionally biased region" description="Polar residues" evidence="1">
    <location>
        <begin position="753"/>
        <end position="773"/>
    </location>
</feature>